<name>A0AAP2DRQ0_9BACT</name>
<reference evidence="1 2" key="1">
    <citation type="submission" date="2021-05" db="EMBL/GenBank/DDBJ databases">
        <title>A Polyphasic approach of four new species of the genus Ohtaekwangia: Ohtaekwangia histidinii sp. nov., Ohtaekwangia cretensis sp. nov., Ohtaekwangia indiensis sp. nov., Ohtaekwangia reichenbachii sp. nov. from diverse environment.</title>
        <authorList>
            <person name="Octaviana S."/>
        </authorList>
    </citation>
    <scope>NUCLEOTIDE SEQUENCE [LARGE SCALE GENOMIC DNA]</scope>
    <source>
        <strain evidence="1 2">PWU4</strain>
    </source>
</reference>
<dbReference type="Proteomes" id="UP001319200">
    <property type="component" value="Unassembled WGS sequence"/>
</dbReference>
<keyword evidence="2" id="KW-1185">Reference proteome</keyword>
<organism evidence="1 2">
    <name type="scientific">Chryseosolibacter histidini</name>
    <dbReference type="NCBI Taxonomy" id="2782349"/>
    <lineage>
        <taxon>Bacteria</taxon>
        <taxon>Pseudomonadati</taxon>
        <taxon>Bacteroidota</taxon>
        <taxon>Cytophagia</taxon>
        <taxon>Cytophagales</taxon>
        <taxon>Chryseotaleaceae</taxon>
        <taxon>Chryseosolibacter</taxon>
    </lineage>
</organism>
<dbReference type="Gene3D" id="1.25.40.390">
    <property type="match status" value="1"/>
</dbReference>
<dbReference type="InterPro" id="IPR011990">
    <property type="entry name" value="TPR-like_helical_dom_sf"/>
</dbReference>
<gene>
    <name evidence="1" type="ORF">KK083_22865</name>
</gene>
<accession>A0AAP2DRQ0</accession>
<dbReference type="AlphaFoldDB" id="A0AAP2DRQ0"/>
<sequence>MKKISIMLLLVAGVNFSCTEGFEELNTDPNRTEKISPGTLLNPILYSMATFNTLRADDFTFHIMQVTLPYPSNSGGVHRYDIGESAGNSTWNTYYRWLNNVRELKEAAIAAPDANYEAVALTLNAWIYSQLTDCFGDVPMDEALRGEERIFQPKFNTQQEVYTKILEDLEYANTLFDPKKPMIYGSDLLYSNSADDQKDGKNILRWKMFCNSLRLRLLLRVSKRPEMNSYARMAEIINNPAANPVFTSNSEAAILKVSGVGANVSPWGRAIDFTTFRAGAEFFIDNLNAFNDPRRAVFNTQAKSKDGKTNIGYKGIPSAYTGSDSQFAFQPSGLNVALATAPMVCVIMTYAEVEFIKAELAQKGVLPTANAEGYYQKGVKAAIEQWGAVMPADYFTNATTKAATEYNGTLERIMLQKYYALYFNDYQQWFEYRRTGLPVLPKTDAMLNNKMVPVRFEYPVVVETNNPVNYAAAVANMGGSDDINAKVWWEK</sequence>
<keyword evidence="1" id="KW-0449">Lipoprotein</keyword>
<dbReference type="InterPro" id="IPR041662">
    <property type="entry name" value="SusD-like_2"/>
</dbReference>
<proteinExistence type="predicted"/>
<dbReference type="Pfam" id="PF12771">
    <property type="entry name" value="SusD-like_2"/>
    <property type="match status" value="1"/>
</dbReference>
<dbReference type="EMBL" id="JAHESF010000029">
    <property type="protein sequence ID" value="MBT1699747.1"/>
    <property type="molecule type" value="Genomic_DNA"/>
</dbReference>
<comment type="caution">
    <text evidence="1">The sequence shown here is derived from an EMBL/GenBank/DDBJ whole genome shotgun (WGS) entry which is preliminary data.</text>
</comment>
<evidence type="ECO:0000313" key="1">
    <source>
        <dbReference type="EMBL" id="MBT1699747.1"/>
    </source>
</evidence>
<dbReference type="SUPFAM" id="SSF48452">
    <property type="entry name" value="TPR-like"/>
    <property type="match status" value="1"/>
</dbReference>
<protein>
    <submittedName>
        <fullName evidence="1">SusD/RagB family nutrient-binding outer membrane lipoprotein</fullName>
    </submittedName>
</protein>
<evidence type="ECO:0000313" key="2">
    <source>
        <dbReference type="Proteomes" id="UP001319200"/>
    </source>
</evidence>